<dbReference type="InterPro" id="IPR001254">
    <property type="entry name" value="Trypsin_dom"/>
</dbReference>
<dbReference type="SUPFAM" id="SSF50494">
    <property type="entry name" value="Trypsin-like serine proteases"/>
    <property type="match status" value="1"/>
</dbReference>
<organism evidence="8 9">
    <name type="scientific">Clunio marinus</name>
    <dbReference type="NCBI Taxonomy" id="568069"/>
    <lineage>
        <taxon>Eukaryota</taxon>
        <taxon>Metazoa</taxon>
        <taxon>Ecdysozoa</taxon>
        <taxon>Arthropoda</taxon>
        <taxon>Hexapoda</taxon>
        <taxon>Insecta</taxon>
        <taxon>Pterygota</taxon>
        <taxon>Neoptera</taxon>
        <taxon>Endopterygota</taxon>
        <taxon>Diptera</taxon>
        <taxon>Nematocera</taxon>
        <taxon>Chironomoidea</taxon>
        <taxon>Chironomidae</taxon>
        <taxon>Clunio</taxon>
    </lineage>
</organism>
<keyword evidence="4" id="KW-1015">Disulfide bond</keyword>
<dbReference type="Pfam" id="PF00089">
    <property type="entry name" value="Trypsin"/>
    <property type="match status" value="1"/>
</dbReference>
<comment type="similarity">
    <text evidence="5">Belongs to the peptidase S1 family. CLIP subfamily.</text>
</comment>
<keyword evidence="3" id="KW-0720">Serine protease</keyword>
<dbReference type="SMART" id="SM00020">
    <property type="entry name" value="Tryp_SPc"/>
    <property type="match status" value="1"/>
</dbReference>
<evidence type="ECO:0000313" key="9">
    <source>
        <dbReference type="Proteomes" id="UP000183832"/>
    </source>
</evidence>
<dbReference type="InterPro" id="IPR009003">
    <property type="entry name" value="Peptidase_S1_PA"/>
</dbReference>
<keyword evidence="1" id="KW-0645">Protease</keyword>
<dbReference type="Gene3D" id="2.40.10.10">
    <property type="entry name" value="Trypsin-like serine proteases"/>
    <property type="match status" value="1"/>
</dbReference>
<gene>
    <name evidence="8" type="ORF">CLUMA_CG016819</name>
</gene>
<dbReference type="STRING" id="568069.A0A1J1IWG2"/>
<dbReference type="PANTHER" id="PTHR24276">
    <property type="entry name" value="POLYSERASE-RELATED"/>
    <property type="match status" value="1"/>
</dbReference>
<proteinExistence type="inferred from homology"/>
<evidence type="ECO:0000313" key="8">
    <source>
        <dbReference type="EMBL" id="CRL03494.1"/>
    </source>
</evidence>
<keyword evidence="2" id="KW-0378">Hydrolase</keyword>
<evidence type="ECO:0000256" key="3">
    <source>
        <dbReference type="ARBA" id="ARBA00022825"/>
    </source>
</evidence>
<evidence type="ECO:0000259" key="7">
    <source>
        <dbReference type="PROSITE" id="PS50240"/>
    </source>
</evidence>
<name>A0A1J1IWG2_9DIPT</name>
<keyword evidence="6" id="KW-0812">Transmembrane</keyword>
<protein>
    <submittedName>
        <fullName evidence="8">CLUMA_CG016819, isoform A</fullName>
    </submittedName>
</protein>
<evidence type="ECO:0000256" key="5">
    <source>
        <dbReference type="ARBA" id="ARBA00024195"/>
    </source>
</evidence>
<keyword evidence="6" id="KW-0472">Membrane</keyword>
<dbReference type="Proteomes" id="UP000183832">
    <property type="component" value="Unassembled WGS sequence"/>
</dbReference>
<dbReference type="InterPro" id="IPR043504">
    <property type="entry name" value="Peptidase_S1_PA_chymotrypsin"/>
</dbReference>
<dbReference type="FunFam" id="2.40.10.10:FF:000068">
    <property type="entry name" value="transmembrane protease serine 2"/>
    <property type="match status" value="1"/>
</dbReference>
<dbReference type="AlphaFoldDB" id="A0A1J1IWG2"/>
<feature type="transmembrane region" description="Helical" evidence="6">
    <location>
        <begin position="7"/>
        <end position="27"/>
    </location>
</feature>
<reference evidence="8 9" key="1">
    <citation type="submission" date="2015-04" db="EMBL/GenBank/DDBJ databases">
        <authorList>
            <person name="Syromyatnikov M.Y."/>
            <person name="Popov V.N."/>
        </authorList>
    </citation>
    <scope>NUCLEOTIDE SEQUENCE [LARGE SCALE GENOMIC DNA]</scope>
</reference>
<accession>A0A1J1IWG2</accession>
<dbReference type="InterPro" id="IPR050430">
    <property type="entry name" value="Peptidase_S1"/>
</dbReference>
<keyword evidence="6" id="KW-1133">Transmembrane helix</keyword>
<dbReference type="OrthoDB" id="9425590at2759"/>
<dbReference type="PROSITE" id="PS50240">
    <property type="entry name" value="TRYPSIN_DOM"/>
    <property type="match status" value="1"/>
</dbReference>
<dbReference type="GO" id="GO:0006508">
    <property type="term" value="P:proteolysis"/>
    <property type="evidence" value="ECO:0007669"/>
    <property type="project" value="UniProtKB-KW"/>
</dbReference>
<evidence type="ECO:0000256" key="1">
    <source>
        <dbReference type="ARBA" id="ARBA00022670"/>
    </source>
</evidence>
<feature type="domain" description="Peptidase S1" evidence="7">
    <location>
        <begin position="22"/>
        <end position="246"/>
    </location>
</feature>
<evidence type="ECO:0000256" key="6">
    <source>
        <dbReference type="SAM" id="Phobius"/>
    </source>
</evidence>
<keyword evidence="9" id="KW-1185">Reference proteome</keyword>
<evidence type="ECO:0000256" key="4">
    <source>
        <dbReference type="ARBA" id="ARBA00023157"/>
    </source>
</evidence>
<dbReference type="PANTHER" id="PTHR24276:SF98">
    <property type="entry name" value="FI18310P1-RELATED"/>
    <property type="match status" value="1"/>
</dbReference>
<dbReference type="EMBL" id="CVRI01000059">
    <property type="protein sequence ID" value="CRL03494.1"/>
    <property type="molecule type" value="Genomic_DNA"/>
</dbReference>
<evidence type="ECO:0000256" key="2">
    <source>
        <dbReference type="ARBA" id="ARBA00022801"/>
    </source>
</evidence>
<sequence length="250" mass="28368">MQNINKILKILIIICVIYFHPVISTLAERNQFPSQVIVKWKKKFACTGNIINECWVLTVASCFDVYKPQNVSIVAGSNVINVGGIKRKVARVIIHEQYLKSVNKYDIALLELKKCLNLDDDDSIKKIKLMKKRYISPHEEVTIVGWLKQPGDKYLNYNTLFILGELACKNISPRYDYLHGIFCLQQHFFMPTGFRSPCLAGKGGAAICNGELCGIGSIIYETCYASTPLGYTNINDFKSWISEAMERNLE</sequence>
<dbReference type="GO" id="GO:0004252">
    <property type="term" value="F:serine-type endopeptidase activity"/>
    <property type="evidence" value="ECO:0007669"/>
    <property type="project" value="InterPro"/>
</dbReference>